<dbReference type="EMBL" id="PKPP01015852">
    <property type="protein sequence ID" value="PWA38242.1"/>
    <property type="molecule type" value="Genomic_DNA"/>
</dbReference>
<dbReference type="InterPro" id="IPR008978">
    <property type="entry name" value="HSP20-like_chaperone"/>
</dbReference>
<dbReference type="CDD" id="cd06464">
    <property type="entry name" value="ACD_sHsps-like"/>
    <property type="match status" value="1"/>
</dbReference>
<reference evidence="1 2" key="1">
    <citation type="journal article" date="2018" name="Mol. Plant">
        <title>The genome of Artemisia annua provides insight into the evolution of Asteraceae family and artemisinin biosynthesis.</title>
        <authorList>
            <person name="Shen Q."/>
            <person name="Zhang L."/>
            <person name="Liao Z."/>
            <person name="Wang S."/>
            <person name="Yan T."/>
            <person name="Shi P."/>
            <person name="Liu M."/>
            <person name="Fu X."/>
            <person name="Pan Q."/>
            <person name="Wang Y."/>
            <person name="Lv Z."/>
            <person name="Lu X."/>
            <person name="Zhang F."/>
            <person name="Jiang W."/>
            <person name="Ma Y."/>
            <person name="Chen M."/>
            <person name="Hao X."/>
            <person name="Li L."/>
            <person name="Tang Y."/>
            <person name="Lv G."/>
            <person name="Zhou Y."/>
            <person name="Sun X."/>
            <person name="Brodelius P.E."/>
            <person name="Rose J.K.C."/>
            <person name="Tang K."/>
        </authorList>
    </citation>
    <scope>NUCLEOTIDE SEQUENCE [LARGE SCALE GENOMIC DNA]</scope>
    <source>
        <strain evidence="2">cv. Huhao1</strain>
        <tissue evidence="1">Leaf</tissue>
    </source>
</reference>
<evidence type="ECO:0000313" key="1">
    <source>
        <dbReference type="EMBL" id="PWA38242.1"/>
    </source>
</evidence>
<accession>A0A2U1KNC0</accession>
<proteinExistence type="predicted"/>
<gene>
    <name evidence="1" type="ORF">CTI12_AA583150</name>
</gene>
<comment type="caution">
    <text evidence="1">The sequence shown here is derived from an EMBL/GenBank/DDBJ whole genome shotgun (WGS) entry which is preliminary data.</text>
</comment>
<sequence>MAFSSLLARSSRFVSNLFVSRPAAPQYIGLPCFSTKQDFYGSLVSKVDKVLIKKLPHTLCRKINGEKLESVSLRIPGNVKRIETDESLTVLLDLDAKNFKSLTHRARLNFEKNAVFVRAHVEPKHSPNDPSQRIYNLITSRINLGNDIMYKTIHTKTEDGVLKLTFHKNPENVPPIKFN</sequence>
<dbReference type="AlphaFoldDB" id="A0A2U1KNC0"/>
<organism evidence="1 2">
    <name type="scientific">Artemisia annua</name>
    <name type="common">Sweet wormwood</name>
    <dbReference type="NCBI Taxonomy" id="35608"/>
    <lineage>
        <taxon>Eukaryota</taxon>
        <taxon>Viridiplantae</taxon>
        <taxon>Streptophyta</taxon>
        <taxon>Embryophyta</taxon>
        <taxon>Tracheophyta</taxon>
        <taxon>Spermatophyta</taxon>
        <taxon>Magnoliopsida</taxon>
        <taxon>eudicotyledons</taxon>
        <taxon>Gunneridae</taxon>
        <taxon>Pentapetalae</taxon>
        <taxon>asterids</taxon>
        <taxon>campanulids</taxon>
        <taxon>Asterales</taxon>
        <taxon>Asteraceae</taxon>
        <taxon>Asteroideae</taxon>
        <taxon>Anthemideae</taxon>
        <taxon>Artemisiinae</taxon>
        <taxon>Artemisia</taxon>
    </lineage>
</organism>
<name>A0A2U1KNC0_ARTAN</name>
<keyword evidence="2" id="KW-1185">Reference proteome</keyword>
<evidence type="ECO:0000313" key="2">
    <source>
        <dbReference type="Proteomes" id="UP000245207"/>
    </source>
</evidence>
<protein>
    <submittedName>
        <fullName evidence="1">Uncharacterized protein</fullName>
    </submittedName>
</protein>
<dbReference type="SUPFAM" id="SSF49764">
    <property type="entry name" value="HSP20-like chaperones"/>
    <property type="match status" value="1"/>
</dbReference>
<dbReference type="Proteomes" id="UP000245207">
    <property type="component" value="Unassembled WGS sequence"/>
</dbReference>